<feature type="region of interest" description="Disordered" evidence="1">
    <location>
        <begin position="112"/>
        <end position="178"/>
    </location>
</feature>
<organism evidence="2">
    <name type="scientific">Pithovirus LCPAC202</name>
    <dbReference type="NCBI Taxonomy" id="2506592"/>
    <lineage>
        <taxon>Viruses</taxon>
        <taxon>Pithoviruses</taxon>
    </lineage>
</organism>
<accession>A0A481Z5T9</accession>
<name>A0A481Z5T9_9VIRU</name>
<feature type="compositionally biased region" description="Basic and acidic residues" evidence="1">
    <location>
        <begin position="154"/>
        <end position="172"/>
    </location>
</feature>
<proteinExistence type="predicted"/>
<evidence type="ECO:0000313" key="2">
    <source>
        <dbReference type="EMBL" id="QBK91263.1"/>
    </source>
</evidence>
<reference evidence="2" key="1">
    <citation type="journal article" date="2019" name="MBio">
        <title>Virus Genomes from Deep Sea Sediments Expand the Ocean Megavirome and Support Independent Origins of Viral Gigantism.</title>
        <authorList>
            <person name="Backstrom D."/>
            <person name="Yutin N."/>
            <person name="Jorgensen S.L."/>
            <person name="Dharamshi J."/>
            <person name="Homa F."/>
            <person name="Zaremba-Niedwiedzka K."/>
            <person name="Spang A."/>
            <person name="Wolf Y.I."/>
            <person name="Koonin E.V."/>
            <person name="Ettema T.J."/>
        </authorList>
    </citation>
    <scope>NUCLEOTIDE SEQUENCE</scope>
</reference>
<evidence type="ECO:0000256" key="1">
    <source>
        <dbReference type="SAM" id="MobiDB-lite"/>
    </source>
</evidence>
<sequence length="227" mass="25688">MNSSNNVQVEIGPSDAGNGNLGEGVEARLNILEMMFRRMDNAKDRDVYNTILIEKLAMIIDISVSEIMLFGPLSQELKGRITELSELIKLKLVSLLSSLDEYNKRLDKIEKRDEKSKKNKKKWKKGKKKWRKKVNKKAKKKVKRAKKKAKKSKNKSDKKLEKDVAKNDKKDIVGLNNTKPTFGNLAEPSIKIFKKDKEKIDSSGTPSQSNGNQTVINALAKSSEVMI</sequence>
<dbReference type="EMBL" id="MK500518">
    <property type="protein sequence ID" value="QBK91263.1"/>
    <property type="molecule type" value="Genomic_DNA"/>
</dbReference>
<feature type="compositionally biased region" description="Basic residues" evidence="1">
    <location>
        <begin position="117"/>
        <end position="153"/>
    </location>
</feature>
<gene>
    <name evidence="2" type="ORF">LCPAC202_02370</name>
</gene>
<protein>
    <submittedName>
        <fullName evidence="2">Uncharacterized protein</fullName>
    </submittedName>
</protein>